<comment type="caution">
    <text evidence="1">The sequence shown here is derived from an EMBL/GenBank/DDBJ whole genome shotgun (WGS) entry which is preliminary data.</text>
</comment>
<dbReference type="Proteomes" id="UP001150603">
    <property type="component" value="Unassembled WGS sequence"/>
</dbReference>
<protein>
    <submittedName>
        <fullName evidence="1">Uncharacterized protein</fullName>
    </submittedName>
</protein>
<accession>A0ACC1J0S3</accession>
<reference evidence="1" key="1">
    <citation type="submission" date="2022-07" db="EMBL/GenBank/DDBJ databases">
        <title>Phylogenomic reconstructions and comparative analyses of Kickxellomycotina fungi.</title>
        <authorList>
            <person name="Reynolds N.K."/>
            <person name="Stajich J.E."/>
            <person name="Barry K."/>
            <person name="Grigoriev I.V."/>
            <person name="Crous P."/>
            <person name="Smith M.E."/>
        </authorList>
    </citation>
    <scope>NUCLEOTIDE SEQUENCE</scope>
    <source>
        <strain evidence="1">NRRL 5244</strain>
    </source>
</reference>
<dbReference type="EMBL" id="JANBPW010005208">
    <property type="protein sequence ID" value="KAJ1933125.1"/>
    <property type="molecule type" value="Genomic_DNA"/>
</dbReference>
<keyword evidence="2" id="KW-1185">Reference proteome</keyword>
<proteinExistence type="predicted"/>
<gene>
    <name evidence="1" type="ORF">FBU59_006139</name>
</gene>
<organism evidence="1 2">
    <name type="scientific">Linderina macrospora</name>
    <dbReference type="NCBI Taxonomy" id="4868"/>
    <lineage>
        <taxon>Eukaryota</taxon>
        <taxon>Fungi</taxon>
        <taxon>Fungi incertae sedis</taxon>
        <taxon>Zoopagomycota</taxon>
        <taxon>Kickxellomycotina</taxon>
        <taxon>Kickxellomycetes</taxon>
        <taxon>Kickxellales</taxon>
        <taxon>Kickxellaceae</taxon>
        <taxon>Linderina</taxon>
    </lineage>
</organism>
<sequence length="106" mass="11591">MLSQPSAEIDKAKLCLYPRTISLMLAEILSRALLFPVDTVIIRLMGDEAGLTRFGYTGFFSCLRGEWTRVGPASLFAGFTGALVSELAIAWVGAELAHYLCKSTWS</sequence>
<evidence type="ECO:0000313" key="1">
    <source>
        <dbReference type="EMBL" id="KAJ1933125.1"/>
    </source>
</evidence>
<evidence type="ECO:0000313" key="2">
    <source>
        <dbReference type="Proteomes" id="UP001150603"/>
    </source>
</evidence>
<name>A0ACC1J0S3_9FUNG</name>